<keyword evidence="2" id="KW-1185">Reference proteome</keyword>
<dbReference type="Pfam" id="PF13557">
    <property type="entry name" value="Phenol_MetA_deg"/>
    <property type="match status" value="1"/>
</dbReference>
<dbReference type="Proteomes" id="UP000070498">
    <property type="component" value="Unassembled WGS sequence"/>
</dbReference>
<evidence type="ECO:0000313" key="2">
    <source>
        <dbReference type="Proteomes" id="UP000070498"/>
    </source>
</evidence>
<reference evidence="1 2" key="1">
    <citation type="submission" date="2015-11" db="EMBL/GenBank/DDBJ databases">
        <title>Draft genome sequence of Agrobacterium sp. R89-1.</title>
        <authorList>
            <person name="Zahradnik J."/>
            <person name="Kyslikova E."/>
            <person name="Palyzova A."/>
            <person name="Kyslik P."/>
        </authorList>
    </citation>
    <scope>NUCLEOTIDE SEQUENCE [LARGE SCALE GENOMIC DNA]</scope>
    <source>
        <strain evidence="1 2">R89-1</strain>
    </source>
</reference>
<gene>
    <name evidence="1" type="ORF">ATO67_18090</name>
</gene>
<protein>
    <submittedName>
        <fullName evidence="1">Phenol degradation protein meta</fullName>
    </submittedName>
</protein>
<evidence type="ECO:0000313" key="1">
    <source>
        <dbReference type="EMBL" id="KXG87701.1"/>
    </source>
</evidence>
<sequence length="333" mass="34669">MQTQPTYLTIAISAIFASLMAMSIVPSVGHAAEGGAGFYLLGSKGPAAAITPPPGVFFSNDIYIYSGELGGGRALPSGGRLAVGVDGSAVIDVPTVLWVLPEEVLGGHLGLTATLPIGWKKTKADLTLSGPLGGTASGSVSDPVFTVGDPVVGGLLGWEEGNFHWQTGVLVNVPIGDYQEGEISNIAFHHWGADVSAGVTWLDPAVGLDLSAVVGMTFNAENSATDYRTGNEFHFEWAAVQHFNEQFDAGLIGYYYNQVTGDSGAGATSDFKGEVAAIGATIGWNFKAGELPISARIKYFHEFAAENRAEGDAVYLSISMPLAITKPTNIAAQ</sequence>
<accession>A0A135P8F4</accession>
<dbReference type="InterPro" id="IPR025737">
    <property type="entry name" value="FApF"/>
</dbReference>
<dbReference type="STRING" id="2052828.ATO67_18090"/>
<dbReference type="AlphaFoldDB" id="A0A135P8F4"/>
<dbReference type="EMBL" id="LNUW01000004">
    <property type="protein sequence ID" value="KXG87701.1"/>
    <property type="molecule type" value="Genomic_DNA"/>
</dbReference>
<name>A0A135P8F4_9HYPH</name>
<organism evidence="1 2">
    <name type="scientific">Agrobacterium bohemicum</name>
    <dbReference type="NCBI Taxonomy" id="2052828"/>
    <lineage>
        <taxon>Bacteria</taxon>
        <taxon>Pseudomonadati</taxon>
        <taxon>Pseudomonadota</taxon>
        <taxon>Alphaproteobacteria</taxon>
        <taxon>Hyphomicrobiales</taxon>
        <taxon>Rhizobiaceae</taxon>
        <taxon>Rhizobium/Agrobacterium group</taxon>
        <taxon>Agrobacterium</taxon>
    </lineage>
</organism>
<proteinExistence type="predicted"/>
<comment type="caution">
    <text evidence="1">The sequence shown here is derived from an EMBL/GenBank/DDBJ whole genome shotgun (WGS) entry which is preliminary data.</text>
</comment>